<evidence type="ECO:0000256" key="6">
    <source>
        <dbReference type="ARBA" id="ARBA00023136"/>
    </source>
</evidence>
<feature type="transmembrane region" description="Helical" evidence="7">
    <location>
        <begin position="54"/>
        <end position="71"/>
    </location>
</feature>
<gene>
    <name evidence="8" type="ORF">DJ017_11605</name>
</gene>
<dbReference type="GO" id="GO:0015293">
    <property type="term" value="F:symporter activity"/>
    <property type="evidence" value="ECO:0007669"/>
    <property type="project" value="UniProtKB-KW"/>
</dbReference>
<feature type="transmembrane region" description="Helical" evidence="7">
    <location>
        <begin position="336"/>
        <end position="357"/>
    </location>
</feature>
<sequence length="418" mass="43062">MKLNSLTTRILAGLVAGLVLGALLPGFHLAAQDQIVQTADALGGVWLDALRMTIIPLVFALLVVGVAQLAGTVRAGGFTVQVLLAFGGLLILSTVVAVVATFALLQVWPAPAQAAQALRASAHGAATTLPASPPFGEMLRNFVPANPIRAASDGNMAALVVFALVFGIAATRLEEHRRDALFRFFDAVQAAMMVIVGWVLWAGPLGVFFLALVVGAKTGFGAVGVLGQYVVVVSIMCLLAGVIGLIVAVVGGRVAPGKLIEALIPVSAMAISTQSSLASLPVMLEATEKLGVPERVRGLVLPMAVALFRITSPAGNIAVVIYGAHIYGVPLDLPHIAAGVLVAVLVSLAAVGVASSITFFTTLVPISMVMGAPMNLLPLLIAVETLPDFSRTIGNVYGDVGIASWAARWTRRQAPADA</sequence>
<evidence type="ECO:0000313" key="8">
    <source>
        <dbReference type="EMBL" id="RAK55119.1"/>
    </source>
</evidence>
<dbReference type="PRINTS" id="PR00173">
    <property type="entry name" value="EDTRNSPORT"/>
</dbReference>
<evidence type="ECO:0000256" key="7">
    <source>
        <dbReference type="SAM" id="Phobius"/>
    </source>
</evidence>
<feature type="transmembrane region" description="Helical" evidence="7">
    <location>
        <begin position="304"/>
        <end position="324"/>
    </location>
</feature>
<keyword evidence="2" id="KW-0813">Transport</keyword>
<dbReference type="Pfam" id="PF00375">
    <property type="entry name" value="SDF"/>
    <property type="match status" value="1"/>
</dbReference>
<dbReference type="GO" id="GO:0005886">
    <property type="term" value="C:plasma membrane"/>
    <property type="evidence" value="ECO:0007669"/>
    <property type="project" value="UniProtKB-SubCell"/>
</dbReference>
<dbReference type="PANTHER" id="PTHR42865">
    <property type="entry name" value="PROTON/GLUTAMATE-ASPARTATE SYMPORTER"/>
    <property type="match status" value="1"/>
</dbReference>
<evidence type="ECO:0000256" key="5">
    <source>
        <dbReference type="ARBA" id="ARBA00022989"/>
    </source>
</evidence>
<feature type="transmembrane region" description="Helical" evidence="7">
    <location>
        <begin position="156"/>
        <end position="173"/>
    </location>
</feature>
<comment type="subcellular location">
    <subcellularLocation>
        <location evidence="1">Cell membrane</location>
        <topology evidence="1">Multi-pass membrane protein</topology>
    </subcellularLocation>
</comment>
<feature type="transmembrane region" description="Helical" evidence="7">
    <location>
        <begin position="226"/>
        <end position="250"/>
    </location>
</feature>
<keyword evidence="3" id="KW-1003">Cell membrane</keyword>
<dbReference type="Proteomes" id="UP000249254">
    <property type="component" value="Unassembled WGS sequence"/>
</dbReference>
<proteinExistence type="predicted"/>
<evidence type="ECO:0000256" key="2">
    <source>
        <dbReference type="ARBA" id="ARBA00022448"/>
    </source>
</evidence>
<evidence type="ECO:0000256" key="1">
    <source>
        <dbReference type="ARBA" id="ARBA00004651"/>
    </source>
</evidence>
<keyword evidence="5 7" id="KW-1133">Transmembrane helix</keyword>
<accession>A0A328AKJ5</accession>
<comment type="caution">
    <text evidence="8">The sequence shown here is derived from an EMBL/GenBank/DDBJ whole genome shotgun (WGS) entry which is preliminary data.</text>
</comment>
<dbReference type="OrthoDB" id="9766690at2"/>
<dbReference type="RefSeq" id="WP_111528867.1">
    <property type="nucleotide sequence ID" value="NZ_JBHRSG010000003.1"/>
</dbReference>
<dbReference type="InterPro" id="IPR036458">
    <property type="entry name" value="Na:dicarbo_symporter_sf"/>
</dbReference>
<name>A0A328AKJ5_9CAUL</name>
<feature type="transmembrane region" description="Helical" evidence="7">
    <location>
        <begin position="194"/>
        <end position="214"/>
    </location>
</feature>
<keyword evidence="4 7" id="KW-0812">Transmembrane</keyword>
<protein>
    <submittedName>
        <fullName evidence="8">Dicarboxylate/amino acid:cation symporter</fullName>
    </submittedName>
</protein>
<keyword evidence="6 7" id="KW-0472">Membrane</keyword>
<organism evidence="8 9">
    <name type="scientific">Phenylobacterium soli</name>
    <dbReference type="NCBI Taxonomy" id="2170551"/>
    <lineage>
        <taxon>Bacteria</taxon>
        <taxon>Pseudomonadati</taxon>
        <taxon>Pseudomonadota</taxon>
        <taxon>Alphaproteobacteria</taxon>
        <taxon>Caulobacterales</taxon>
        <taxon>Caulobacteraceae</taxon>
        <taxon>Phenylobacterium</taxon>
    </lineage>
</organism>
<dbReference type="SUPFAM" id="SSF118215">
    <property type="entry name" value="Proton glutamate symport protein"/>
    <property type="match status" value="1"/>
</dbReference>
<keyword evidence="9" id="KW-1185">Reference proteome</keyword>
<reference evidence="9" key="1">
    <citation type="submission" date="2018-05" db="EMBL/GenBank/DDBJ databases">
        <authorList>
            <person name="Li X."/>
        </authorList>
    </citation>
    <scope>NUCLEOTIDE SEQUENCE [LARGE SCALE GENOMIC DNA]</scope>
    <source>
        <strain evidence="9">LX32</strain>
    </source>
</reference>
<feature type="transmembrane region" description="Helical" evidence="7">
    <location>
        <begin position="83"/>
        <end position="108"/>
    </location>
</feature>
<evidence type="ECO:0000256" key="4">
    <source>
        <dbReference type="ARBA" id="ARBA00022692"/>
    </source>
</evidence>
<dbReference type="EMBL" id="QFYQ01000001">
    <property type="protein sequence ID" value="RAK55119.1"/>
    <property type="molecule type" value="Genomic_DNA"/>
</dbReference>
<evidence type="ECO:0000256" key="3">
    <source>
        <dbReference type="ARBA" id="ARBA00022475"/>
    </source>
</evidence>
<dbReference type="AlphaFoldDB" id="A0A328AKJ5"/>
<dbReference type="Gene3D" id="1.10.3860.10">
    <property type="entry name" value="Sodium:dicarboxylate symporter"/>
    <property type="match status" value="1"/>
</dbReference>
<evidence type="ECO:0000313" key="9">
    <source>
        <dbReference type="Proteomes" id="UP000249254"/>
    </source>
</evidence>
<dbReference type="PANTHER" id="PTHR42865:SF7">
    <property type="entry name" value="PROTON_GLUTAMATE-ASPARTATE SYMPORTER"/>
    <property type="match status" value="1"/>
</dbReference>
<dbReference type="InterPro" id="IPR001991">
    <property type="entry name" value="Na-dicarboxylate_symporter"/>
</dbReference>